<dbReference type="GO" id="GO:0005634">
    <property type="term" value="C:nucleus"/>
    <property type="evidence" value="ECO:0007669"/>
    <property type="project" value="UniProtKB-SubCell"/>
</dbReference>
<evidence type="ECO:0000256" key="1">
    <source>
        <dbReference type="ARBA" id="ARBA00004123"/>
    </source>
</evidence>
<reference evidence="10" key="1">
    <citation type="submission" date="2021-01" db="EMBL/GenBank/DDBJ databases">
        <authorList>
            <person name="Kaushik A."/>
        </authorList>
    </citation>
    <scope>NUCLEOTIDE SEQUENCE</scope>
    <source>
        <strain evidence="10">AG4-RS23</strain>
    </source>
</reference>
<accession>A0A8H2XXI8</accession>
<feature type="region of interest" description="Disordered" evidence="9">
    <location>
        <begin position="335"/>
        <end position="379"/>
    </location>
</feature>
<evidence type="ECO:0000313" key="10">
    <source>
        <dbReference type="EMBL" id="CAE6438884.1"/>
    </source>
</evidence>
<dbReference type="GO" id="GO:0000049">
    <property type="term" value="F:tRNA binding"/>
    <property type="evidence" value="ECO:0007669"/>
    <property type="project" value="TreeGrafter"/>
</dbReference>
<dbReference type="GO" id="GO:0033588">
    <property type="term" value="C:elongator holoenzyme complex"/>
    <property type="evidence" value="ECO:0007669"/>
    <property type="project" value="InterPro"/>
</dbReference>
<evidence type="ECO:0000256" key="2">
    <source>
        <dbReference type="ARBA" id="ARBA00004496"/>
    </source>
</evidence>
<dbReference type="EMBL" id="CAJMWY010000555">
    <property type="protein sequence ID" value="CAE6438884.1"/>
    <property type="molecule type" value="Genomic_DNA"/>
</dbReference>
<protein>
    <recommendedName>
        <fullName evidence="5">Elongator complex protein 5</fullName>
    </recommendedName>
</protein>
<dbReference type="PANTHER" id="PTHR15641:SF1">
    <property type="entry name" value="ELONGATOR COMPLEX PROTEIN 5"/>
    <property type="match status" value="1"/>
</dbReference>
<keyword evidence="6" id="KW-0963">Cytoplasm</keyword>
<evidence type="ECO:0000256" key="8">
    <source>
        <dbReference type="ARBA" id="ARBA00023242"/>
    </source>
</evidence>
<dbReference type="AlphaFoldDB" id="A0A8H2XXI8"/>
<dbReference type="InterPro" id="IPR019519">
    <property type="entry name" value="Elp5"/>
</dbReference>
<evidence type="ECO:0000313" key="11">
    <source>
        <dbReference type="Proteomes" id="UP000663861"/>
    </source>
</evidence>
<evidence type="ECO:0000256" key="6">
    <source>
        <dbReference type="ARBA" id="ARBA00022490"/>
    </source>
</evidence>
<keyword evidence="8" id="KW-0539">Nucleus</keyword>
<dbReference type="UniPathway" id="UPA00988"/>
<gene>
    <name evidence="10" type="ORF">RDB_LOCUS36951</name>
</gene>
<comment type="similarity">
    <text evidence="4">Belongs to the ELP5 family.</text>
</comment>
<dbReference type="GO" id="GO:0005829">
    <property type="term" value="C:cytosol"/>
    <property type="evidence" value="ECO:0007669"/>
    <property type="project" value="TreeGrafter"/>
</dbReference>
<dbReference type="GO" id="GO:0002098">
    <property type="term" value="P:tRNA wobble uridine modification"/>
    <property type="evidence" value="ECO:0007669"/>
    <property type="project" value="InterPro"/>
</dbReference>
<evidence type="ECO:0000256" key="5">
    <source>
        <dbReference type="ARBA" id="ARBA00020264"/>
    </source>
</evidence>
<organism evidence="10 11">
    <name type="scientific">Rhizoctonia solani</name>
    <dbReference type="NCBI Taxonomy" id="456999"/>
    <lineage>
        <taxon>Eukaryota</taxon>
        <taxon>Fungi</taxon>
        <taxon>Dikarya</taxon>
        <taxon>Basidiomycota</taxon>
        <taxon>Agaricomycotina</taxon>
        <taxon>Agaricomycetes</taxon>
        <taxon>Cantharellales</taxon>
        <taxon>Ceratobasidiaceae</taxon>
        <taxon>Rhizoctonia</taxon>
    </lineage>
</organism>
<evidence type="ECO:0000256" key="7">
    <source>
        <dbReference type="ARBA" id="ARBA00022694"/>
    </source>
</evidence>
<proteinExistence type="inferred from homology"/>
<keyword evidence="7" id="KW-0819">tRNA processing</keyword>
<comment type="subcellular location">
    <subcellularLocation>
        <location evidence="2">Cytoplasm</location>
    </subcellularLocation>
    <subcellularLocation>
        <location evidence="1">Nucleus</location>
    </subcellularLocation>
</comment>
<comment type="pathway">
    <text evidence="3">tRNA modification; 5-methoxycarbonylmethyl-2-thiouridine-tRNA biosynthesis.</text>
</comment>
<evidence type="ECO:0000256" key="3">
    <source>
        <dbReference type="ARBA" id="ARBA00005043"/>
    </source>
</evidence>
<feature type="compositionally biased region" description="Acidic residues" evidence="9">
    <location>
        <begin position="364"/>
        <end position="379"/>
    </location>
</feature>
<evidence type="ECO:0000256" key="9">
    <source>
        <dbReference type="SAM" id="MobiDB-lite"/>
    </source>
</evidence>
<dbReference type="PANTHER" id="PTHR15641">
    <property type="entry name" value="ELONGATOR COMPLEX PROTEIN 5"/>
    <property type="match status" value="1"/>
</dbReference>
<comment type="caution">
    <text evidence="10">The sequence shown here is derived from an EMBL/GenBank/DDBJ whole genome shotgun (WGS) entry which is preliminary data.</text>
</comment>
<sequence length="379" mass="41444">MTALIKSQQESLLDPLGAHPSLLLIQYDLSSPFSPMLGQVVKDLLASQTQIIFVSLFLPPGQYLGHFSTSLVHILDYSSFIPGYSNETTPDLLSTVETKLLSIPKGPIALIIDSVDTMLANSGSHANTFQILSQIFGQIVQHSSSSRLVLPILSRSPLLPSLVSTNFQARVLKSQPSPIHTLIHLVLHSPILLSHLVHQYHLTLPPVNTIPEPSTSRFWSVFTPVARRGTGERLAMAVGLEELGGTLGTMDQSTNRDMDSGVAEISTRSRAGGQKGVRTVLRPWQFDHEQNRIAWCGWNDIQGLRAYESRDPASAGTAPGIDNLSFNLQLSDAQQQARASVPLPYTNEGKESAGDSEIIYIPDQADDFDDDDPDDDLYI</sequence>
<evidence type="ECO:0000256" key="4">
    <source>
        <dbReference type="ARBA" id="ARBA00009567"/>
    </source>
</evidence>
<name>A0A8H2XXI8_9AGAM</name>
<dbReference type="Proteomes" id="UP000663861">
    <property type="component" value="Unassembled WGS sequence"/>
</dbReference>